<gene>
    <name evidence="2" type="ORF">C2E15_09280</name>
</gene>
<sequence length="175" mass="19712">MAIFTGTGIGETHIDNLAKKFSVTFPDDYSDFLKTYNGFRVKSPDYCNIPFNKVDNGFISFDVLFGHGVSNKYFDISTMNDELLDELSFVEHAVIIGADPGGNYYVLITEGGQSGVYYWDRTCLHLEDVKQDYSIADEDEEETQHLYLVASTFQQFFDMLAAQTIQQGMSVSQGL</sequence>
<dbReference type="KEGG" id="pgz:C2E15_09280"/>
<dbReference type="AlphaFoldDB" id="A0A2L0IFI7"/>
<evidence type="ECO:0000313" key="3">
    <source>
        <dbReference type="Proteomes" id="UP000238365"/>
    </source>
</evidence>
<dbReference type="EMBL" id="CP026377">
    <property type="protein sequence ID" value="AUX93249.1"/>
    <property type="molecule type" value="Genomic_DNA"/>
</dbReference>
<feature type="domain" description="Knr4/Smi1-like" evidence="1">
    <location>
        <begin position="8"/>
        <end position="159"/>
    </location>
</feature>
<dbReference type="RefSeq" id="WP_104957112.1">
    <property type="nucleotide sequence ID" value="NZ_CP026377.1"/>
</dbReference>
<organism evidence="2 3">
    <name type="scientific">Mixta gaviniae</name>
    <dbReference type="NCBI Taxonomy" id="665914"/>
    <lineage>
        <taxon>Bacteria</taxon>
        <taxon>Pseudomonadati</taxon>
        <taxon>Pseudomonadota</taxon>
        <taxon>Gammaproteobacteria</taxon>
        <taxon>Enterobacterales</taxon>
        <taxon>Erwiniaceae</taxon>
        <taxon>Mixta</taxon>
    </lineage>
</organism>
<dbReference type="InterPro" id="IPR037883">
    <property type="entry name" value="Knr4/Smi1-like_sf"/>
</dbReference>
<dbReference type="SMART" id="SM00860">
    <property type="entry name" value="SMI1_KNR4"/>
    <property type="match status" value="1"/>
</dbReference>
<accession>A0A2L0IFI7</accession>
<protein>
    <submittedName>
        <fullName evidence="2">SMI1/KNR4 family protein</fullName>
    </submittedName>
</protein>
<dbReference type="SUPFAM" id="SSF160631">
    <property type="entry name" value="SMI1/KNR4-like"/>
    <property type="match status" value="1"/>
</dbReference>
<keyword evidence="3" id="KW-1185">Reference proteome</keyword>
<evidence type="ECO:0000313" key="2">
    <source>
        <dbReference type="EMBL" id="AUX93249.1"/>
    </source>
</evidence>
<dbReference type="Gene3D" id="3.40.1580.10">
    <property type="entry name" value="SMI1/KNR4-like"/>
    <property type="match status" value="1"/>
</dbReference>
<dbReference type="OrthoDB" id="4103969at2"/>
<dbReference type="Proteomes" id="UP000238365">
    <property type="component" value="Chromosome"/>
</dbReference>
<dbReference type="InterPro" id="IPR018958">
    <property type="entry name" value="Knr4/Smi1-like_dom"/>
</dbReference>
<evidence type="ECO:0000259" key="1">
    <source>
        <dbReference type="SMART" id="SM00860"/>
    </source>
</evidence>
<reference evidence="2 3" key="1">
    <citation type="submission" date="2018-01" db="EMBL/GenBank/DDBJ databases">
        <title>Complete and assembled Genome of Pantoea gaviniae DSM22758T.</title>
        <authorList>
            <person name="Stevens M.J.A."/>
            <person name="Zurfluh K."/>
            <person name="Stephan R."/>
        </authorList>
    </citation>
    <scope>NUCLEOTIDE SEQUENCE [LARGE SCALE GENOMIC DNA]</scope>
    <source>
        <strain evidence="2 3">DSM 22758</strain>
    </source>
</reference>
<proteinExistence type="predicted"/>
<name>A0A2L0IFI7_9GAMM</name>
<dbReference type="Pfam" id="PF09346">
    <property type="entry name" value="SMI1_KNR4"/>
    <property type="match status" value="1"/>
</dbReference>